<dbReference type="Proteomes" id="UP000030693">
    <property type="component" value="Unassembled WGS sequence"/>
</dbReference>
<name>A0A058ZGF4_FONAL</name>
<protein>
    <submittedName>
        <fullName evidence="5">V-type ATPase, D subunit</fullName>
    </submittedName>
</protein>
<dbReference type="InterPro" id="IPR002699">
    <property type="entry name" value="V_ATPase_D"/>
</dbReference>
<evidence type="ECO:0000313" key="6">
    <source>
        <dbReference type="Proteomes" id="UP000030693"/>
    </source>
</evidence>
<evidence type="ECO:0000256" key="1">
    <source>
        <dbReference type="ARBA" id="ARBA00005850"/>
    </source>
</evidence>
<dbReference type="OrthoDB" id="7676488at2759"/>
<evidence type="ECO:0000256" key="3">
    <source>
        <dbReference type="ARBA" id="ARBA00023065"/>
    </source>
</evidence>
<dbReference type="GeneID" id="20525278"/>
<evidence type="ECO:0000256" key="2">
    <source>
        <dbReference type="ARBA" id="ARBA00022448"/>
    </source>
</evidence>
<dbReference type="AlphaFoldDB" id="A0A058ZGF4"/>
<gene>
    <name evidence="5" type="ORF">H696_00553</name>
</gene>
<reference evidence="5" key="1">
    <citation type="submission" date="2013-04" db="EMBL/GenBank/DDBJ databases">
        <title>The Genome Sequence of Fonticula alba ATCC 38817.</title>
        <authorList>
            <consortium name="The Broad Institute Genomics Platform"/>
            <person name="Russ C."/>
            <person name="Cuomo C."/>
            <person name="Burger G."/>
            <person name="Gray M.W."/>
            <person name="Holland P.W.H."/>
            <person name="King N."/>
            <person name="Lang F.B.F."/>
            <person name="Roger A.J."/>
            <person name="Ruiz-Trillo I."/>
            <person name="Brown M."/>
            <person name="Walker B."/>
            <person name="Young S."/>
            <person name="Zeng Q."/>
            <person name="Gargeya S."/>
            <person name="Fitzgerald M."/>
            <person name="Haas B."/>
            <person name="Abouelleil A."/>
            <person name="Allen A.W."/>
            <person name="Alvarado L."/>
            <person name="Arachchi H.M."/>
            <person name="Berlin A.M."/>
            <person name="Chapman S.B."/>
            <person name="Gainer-Dewar J."/>
            <person name="Goldberg J."/>
            <person name="Griggs A."/>
            <person name="Gujja S."/>
            <person name="Hansen M."/>
            <person name="Howarth C."/>
            <person name="Imamovic A."/>
            <person name="Ireland A."/>
            <person name="Larimer J."/>
            <person name="McCowan C."/>
            <person name="Murphy C."/>
            <person name="Pearson M."/>
            <person name="Poon T.W."/>
            <person name="Priest M."/>
            <person name="Roberts A."/>
            <person name="Saif S."/>
            <person name="Shea T."/>
            <person name="Sisk P."/>
            <person name="Sykes S."/>
            <person name="Wortman J."/>
            <person name="Nusbaum C."/>
            <person name="Birren B."/>
        </authorList>
    </citation>
    <scope>NUCLEOTIDE SEQUENCE [LARGE SCALE GENOMIC DNA]</scope>
    <source>
        <strain evidence="5">ATCC 38817</strain>
    </source>
</reference>
<evidence type="ECO:0000313" key="5">
    <source>
        <dbReference type="EMBL" id="KCV73003.1"/>
    </source>
</evidence>
<dbReference type="Gene3D" id="1.10.287.3240">
    <property type="match status" value="1"/>
</dbReference>
<keyword evidence="2" id="KW-0813">Transport</keyword>
<dbReference type="OMA" id="REEFFRM"/>
<dbReference type="GO" id="GO:0046961">
    <property type="term" value="F:proton-transporting ATPase activity, rotational mechanism"/>
    <property type="evidence" value="ECO:0007669"/>
    <property type="project" value="InterPro"/>
</dbReference>
<evidence type="ECO:0000256" key="4">
    <source>
        <dbReference type="SAM" id="MobiDB-lite"/>
    </source>
</evidence>
<proteinExistence type="inferred from homology"/>
<feature type="compositionally biased region" description="Acidic residues" evidence="4">
    <location>
        <begin position="254"/>
        <end position="266"/>
    </location>
</feature>
<dbReference type="RefSeq" id="XP_009492704.1">
    <property type="nucleotide sequence ID" value="XM_009494429.1"/>
</dbReference>
<comment type="similarity">
    <text evidence="1">Belongs to the V-ATPase D subunit family.</text>
</comment>
<sequence>MSSSNARLNVFPTRMALTNMQARLRGARSGHGLLKKKSDALTVKFRIITRKIIESKALMGDILKAAHFSFAQVNLVAPDLGNTIVQSAGQATLKTRAKLDNIAGVQIPQFETFWEGTDTYELTGLGRGGPQIQNSKKAWREASRLLIELASLQTSFLVLDEVIKLTNRRVNAIEHVIIPRIENTVNYIKSELDEQDREEFFRLKKIQDKKKANKAREEVTRTERLAAAAALAETRRGASDAGGAKAPVRSALAMDDDNDDDELLNL</sequence>
<dbReference type="EMBL" id="KB932201">
    <property type="protein sequence ID" value="KCV73003.1"/>
    <property type="molecule type" value="Genomic_DNA"/>
</dbReference>
<dbReference type="NCBIfam" id="TIGR00309">
    <property type="entry name" value="V_ATPase_subD"/>
    <property type="match status" value="1"/>
</dbReference>
<accession>A0A058ZGF4</accession>
<feature type="region of interest" description="Disordered" evidence="4">
    <location>
        <begin position="232"/>
        <end position="266"/>
    </location>
</feature>
<dbReference type="eggNOG" id="KOG1647">
    <property type="taxonomic scope" value="Eukaryota"/>
</dbReference>
<dbReference type="STRING" id="691883.A0A058ZGF4"/>
<keyword evidence="3" id="KW-0406">Ion transport</keyword>
<dbReference type="Pfam" id="PF01813">
    <property type="entry name" value="ATP-synt_D"/>
    <property type="match status" value="1"/>
</dbReference>
<dbReference type="PANTHER" id="PTHR11671">
    <property type="entry name" value="V-TYPE ATP SYNTHASE SUBUNIT D"/>
    <property type="match status" value="1"/>
</dbReference>
<organism evidence="5">
    <name type="scientific">Fonticula alba</name>
    <name type="common">Slime mold</name>
    <dbReference type="NCBI Taxonomy" id="691883"/>
    <lineage>
        <taxon>Eukaryota</taxon>
        <taxon>Rotosphaerida</taxon>
        <taxon>Fonticulaceae</taxon>
        <taxon>Fonticula</taxon>
    </lineage>
</organism>
<keyword evidence="6" id="KW-1185">Reference proteome</keyword>